<dbReference type="Proteomes" id="UP000230706">
    <property type="component" value="Unassembled WGS sequence"/>
</dbReference>
<dbReference type="EMBL" id="PFBF01000001">
    <property type="protein sequence ID" value="PIR86605.1"/>
    <property type="molecule type" value="Genomic_DNA"/>
</dbReference>
<organism evidence="1 2">
    <name type="scientific">Candidatus Kaiserbacteria bacterium CG10_big_fil_rev_8_21_14_0_10_43_70</name>
    <dbReference type="NCBI Taxonomy" id="1974605"/>
    <lineage>
        <taxon>Bacteria</taxon>
        <taxon>Candidatus Kaiseribacteriota</taxon>
    </lineage>
</organism>
<proteinExistence type="predicted"/>
<dbReference type="AlphaFoldDB" id="A0A2H0ULE5"/>
<sequence length="73" mass="8078">MRSVYLVGDLSTLKFQRGEEVRPPLYGRGEAKSQCIVVRRCMKGESEVGRELDGVPHQTQFGARVAVVSLNVS</sequence>
<accession>A0A2H0ULE5</accession>
<gene>
    <name evidence="1" type="ORF">COU13_00055</name>
</gene>
<reference evidence="2" key="1">
    <citation type="submission" date="2017-09" db="EMBL/GenBank/DDBJ databases">
        <title>Depth-based differentiation of microbial function through sediment-hosted aquifers and enrichment of novel symbionts in the deep terrestrial subsurface.</title>
        <authorList>
            <person name="Probst A.J."/>
            <person name="Ladd B."/>
            <person name="Jarett J.K."/>
            <person name="Geller-Mcgrath D.E."/>
            <person name="Sieber C.M.K."/>
            <person name="Emerson J.B."/>
            <person name="Anantharaman K."/>
            <person name="Thomas B.C."/>
            <person name="Malmstrom R."/>
            <person name="Stieglmeier M."/>
            <person name="Klingl A."/>
            <person name="Woyke T."/>
            <person name="Ryan C.M."/>
            <person name="Banfield J.F."/>
        </authorList>
    </citation>
    <scope>NUCLEOTIDE SEQUENCE [LARGE SCALE GENOMIC DNA]</scope>
</reference>
<protein>
    <submittedName>
        <fullName evidence="1">Uncharacterized protein</fullName>
    </submittedName>
</protein>
<name>A0A2H0ULE5_9BACT</name>
<evidence type="ECO:0000313" key="2">
    <source>
        <dbReference type="Proteomes" id="UP000230706"/>
    </source>
</evidence>
<comment type="caution">
    <text evidence="1">The sequence shown here is derived from an EMBL/GenBank/DDBJ whole genome shotgun (WGS) entry which is preliminary data.</text>
</comment>
<evidence type="ECO:0000313" key="1">
    <source>
        <dbReference type="EMBL" id="PIR86605.1"/>
    </source>
</evidence>